<evidence type="ECO:0000256" key="2">
    <source>
        <dbReference type="ARBA" id="ARBA00022730"/>
    </source>
</evidence>
<dbReference type="NCBIfam" id="TIGR01044">
    <property type="entry name" value="rplV_bact"/>
    <property type="match status" value="1"/>
</dbReference>
<dbReference type="SUPFAM" id="SSF54843">
    <property type="entry name" value="Ribosomal protein L22"/>
    <property type="match status" value="1"/>
</dbReference>
<keyword evidence="2 7" id="KW-0699">rRNA-binding</keyword>
<comment type="subunit">
    <text evidence="7 9">Part of the 50S ribosomal subunit.</text>
</comment>
<protein>
    <recommendedName>
        <fullName evidence="6 7">Large ribosomal subunit protein uL22</fullName>
    </recommendedName>
</protein>
<dbReference type="AlphaFoldDB" id="A0A9D1E3R7"/>
<dbReference type="GO" id="GO:0019843">
    <property type="term" value="F:rRNA binding"/>
    <property type="evidence" value="ECO:0007669"/>
    <property type="project" value="UniProtKB-UniRule"/>
</dbReference>
<dbReference type="InterPro" id="IPR036394">
    <property type="entry name" value="Ribosomal_uL22_sf"/>
</dbReference>
<dbReference type="Gene3D" id="3.90.470.10">
    <property type="entry name" value="Ribosomal protein L22/L17"/>
    <property type="match status" value="1"/>
</dbReference>
<evidence type="ECO:0000256" key="5">
    <source>
        <dbReference type="ARBA" id="ARBA00023274"/>
    </source>
</evidence>
<dbReference type="EMBL" id="DVHL01000027">
    <property type="protein sequence ID" value="HIR65875.1"/>
    <property type="molecule type" value="Genomic_DNA"/>
</dbReference>
<evidence type="ECO:0000256" key="9">
    <source>
        <dbReference type="RuleBase" id="RU004006"/>
    </source>
</evidence>
<dbReference type="GO" id="GO:0006412">
    <property type="term" value="P:translation"/>
    <property type="evidence" value="ECO:0007669"/>
    <property type="project" value="UniProtKB-UniRule"/>
</dbReference>
<dbReference type="CDD" id="cd00336">
    <property type="entry name" value="Ribosomal_L22"/>
    <property type="match status" value="1"/>
</dbReference>
<dbReference type="InterPro" id="IPR001063">
    <property type="entry name" value="Ribosomal_uL22"/>
</dbReference>
<dbReference type="HAMAP" id="MF_01331_B">
    <property type="entry name" value="Ribosomal_uL22_B"/>
    <property type="match status" value="1"/>
</dbReference>
<keyword evidence="3 7" id="KW-0694">RNA-binding</keyword>
<comment type="caution">
    <text evidence="11">The sequence shown here is derived from an EMBL/GenBank/DDBJ whole genome shotgun (WGS) entry which is preliminary data.</text>
</comment>
<reference evidence="11" key="2">
    <citation type="journal article" date="2021" name="PeerJ">
        <title>Extensive microbial diversity within the chicken gut microbiome revealed by metagenomics and culture.</title>
        <authorList>
            <person name="Gilroy R."/>
            <person name="Ravi A."/>
            <person name="Getino M."/>
            <person name="Pursley I."/>
            <person name="Horton D.L."/>
            <person name="Alikhan N.F."/>
            <person name="Baker D."/>
            <person name="Gharbi K."/>
            <person name="Hall N."/>
            <person name="Watson M."/>
            <person name="Adriaenssens E.M."/>
            <person name="Foster-Nyarko E."/>
            <person name="Jarju S."/>
            <person name="Secka A."/>
            <person name="Antonio M."/>
            <person name="Oren A."/>
            <person name="Chaudhuri R.R."/>
            <person name="La Ragione R."/>
            <person name="Hildebrand F."/>
            <person name="Pallen M.J."/>
        </authorList>
    </citation>
    <scope>NUCLEOTIDE SEQUENCE</scope>
    <source>
        <strain evidence="11">CHK121-14286</strain>
    </source>
</reference>
<dbReference type="Pfam" id="PF00237">
    <property type="entry name" value="Ribosomal_L22"/>
    <property type="match status" value="1"/>
</dbReference>
<organism evidence="11 12">
    <name type="scientific">Candidatus Fimimonas gallinarum</name>
    <dbReference type="NCBI Taxonomy" id="2840821"/>
    <lineage>
        <taxon>Bacteria</taxon>
        <taxon>Pseudomonadati</taxon>
        <taxon>Myxococcota</taxon>
        <taxon>Myxococcia</taxon>
        <taxon>Myxococcales</taxon>
        <taxon>Cystobacterineae</taxon>
        <taxon>Myxococcaceae</taxon>
        <taxon>Myxococcaceae incertae sedis</taxon>
        <taxon>Candidatus Fimimonas</taxon>
    </lineage>
</organism>
<keyword evidence="5 7" id="KW-0687">Ribonucleoprotein</keyword>
<dbReference type="InterPro" id="IPR005727">
    <property type="entry name" value="Ribosomal_uL22_bac/chlpt-type"/>
</dbReference>
<evidence type="ECO:0000256" key="4">
    <source>
        <dbReference type="ARBA" id="ARBA00022980"/>
    </source>
</evidence>
<sequence length="128" mass="14089">MATRSKAKALVRAENKDKRPKAIAKYIRIAPSKVHVVLDLIRGVDYKDAVAILKTTTKAAAEPVLKCLNSAAANAEVNLGMNKDTLYVAECFADQGPTLKRMQPVSRGRGYRILKRTSHITVILDERA</sequence>
<evidence type="ECO:0000313" key="12">
    <source>
        <dbReference type="Proteomes" id="UP000824200"/>
    </source>
</evidence>
<dbReference type="GO" id="GO:0022625">
    <property type="term" value="C:cytosolic large ribosomal subunit"/>
    <property type="evidence" value="ECO:0007669"/>
    <property type="project" value="TreeGrafter"/>
</dbReference>
<reference evidence="11" key="1">
    <citation type="submission" date="2020-10" db="EMBL/GenBank/DDBJ databases">
        <authorList>
            <person name="Gilroy R."/>
        </authorList>
    </citation>
    <scope>NUCLEOTIDE SEQUENCE</scope>
    <source>
        <strain evidence="11">CHK121-14286</strain>
    </source>
</reference>
<keyword evidence="4 7" id="KW-0689">Ribosomal protein</keyword>
<evidence type="ECO:0000256" key="7">
    <source>
        <dbReference type="HAMAP-Rule" id="MF_01331"/>
    </source>
</evidence>
<dbReference type="GO" id="GO:0003735">
    <property type="term" value="F:structural constituent of ribosome"/>
    <property type="evidence" value="ECO:0007669"/>
    <property type="project" value="InterPro"/>
</dbReference>
<name>A0A9D1E3R7_9BACT</name>
<evidence type="ECO:0000256" key="10">
    <source>
        <dbReference type="RuleBase" id="RU004008"/>
    </source>
</evidence>
<evidence type="ECO:0000256" key="3">
    <source>
        <dbReference type="ARBA" id="ARBA00022884"/>
    </source>
</evidence>
<dbReference type="PANTHER" id="PTHR13501:SF8">
    <property type="entry name" value="LARGE RIBOSOMAL SUBUNIT PROTEIN UL22M"/>
    <property type="match status" value="1"/>
</dbReference>
<comment type="similarity">
    <text evidence="1 7 8">Belongs to the universal ribosomal protein uL22 family.</text>
</comment>
<dbReference type="PANTHER" id="PTHR13501">
    <property type="entry name" value="CHLOROPLAST 50S RIBOSOMAL PROTEIN L22-RELATED"/>
    <property type="match status" value="1"/>
</dbReference>
<evidence type="ECO:0000256" key="6">
    <source>
        <dbReference type="ARBA" id="ARBA00035207"/>
    </source>
</evidence>
<evidence type="ECO:0000313" key="11">
    <source>
        <dbReference type="EMBL" id="HIR65875.1"/>
    </source>
</evidence>
<gene>
    <name evidence="7 11" type="primary">rplV</name>
    <name evidence="11" type="ORF">IAC95_03205</name>
</gene>
<comment type="function">
    <text evidence="7">The globular domain of the protein is located near the polypeptide exit tunnel on the outside of the subunit, while an extended beta-hairpin is found that lines the wall of the exit tunnel in the center of the 70S ribosome.</text>
</comment>
<dbReference type="InterPro" id="IPR047867">
    <property type="entry name" value="Ribosomal_uL22_bac/org-type"/>
</dbReference>
<evidence type="ECO:0000256" key="8">
    <source>
        <dbReference type="RuleBase" id="RU004005"/>
    </source>
</evidence>
<comment type="function">
    <text evidence="7 10">This protein binds specifically to 23S rRNA; its binding is stimulated by other ribosomal proteins, e.g., L4, L17, and L20. It is important during the early stages of 50S assembly. It makes multiple contacts with different domains of the 23S rRNA in the assembled 50S subunit and ribosome.</text>
</comment>
<accession>A0A9D1E3R7</accession>
<proteinExistence type="inferred from homology"/>
<evidence type="ECO:0000256" key="1">
    <source>
        <dbReference type="ARBA" id="ARBA00009451"/>
    </source>
</evidence>
<dbReference type="Proteomes" id="UP000824200">
    <property type="component" value="Unassembled WGS sequence"/>
</dbReference>